<dbReference type="GO" id="GO:0005886">
    <property type="term" value="C:plasma membrane"/>
    <property type="evidence" value="ECO:0007669"/>
    <property type="project" value="UniProtKB-SubCell"/>
</dbReference>
<evidence type="ECO:0000256" key="1">
    <source>
        <dbReference type="ARBA" id="ARBA00004609"/>
    </source>
</evidence>
<feature type="domain" description="COBRA C-terminal" evidence="10">
    <location>
        <begin position="314"/>
        <end position="361"/>
    </location>
</feature>
<evidence type="ECO:0000256" key="2">
    <source>
        <dbReference type="ARBA" id="ARBA00005507"/>
    </source>
</evidence>
<evidence type="ECO:0000313" key="12">
    <source>
        <dbReference type="Proteomes" id="UP000593576"/>
    </source>
</evidence>
<dbReference type="InterPro" id="IPR006918">
    <property type="entry name" value="COBRA_pln"/>
</dbReference>
<evidence type="ECO:0000313" key="11">
    <source>
        <dbReference type="EMBL" id="MBA0847386.1"/>
    </source>
</evidence>
<protein>
    <recommendedName>
        <fullName evidence="7">COBRA-like protein</fullName>
    </recommendedName>
</protein>
<gene>
    <name evidence="11" type="ORF">Goshw_017181</name>
</gene>
<evidence type="ECO:0000259" key="10">
    <source>
        <dbReference type="Pfam" id="PF25079"/>
    </source>
</evidence>
<evidence type="ECO:0000256" key="4">
    <source>
        <dbReference type="ARBA" id="ARBA00022729"/>
    </source>
</evidence>
<evidence type="ECO:0000256" key="5">
    <source>
        <dbReference type="ARBA" id="ARBA00023180"/>
    </source>
</evidence>
<keyword evidence="12" id="KW-1185">Reference proteome</keyword>
<dbReference type="EMBL" id="JABFAF010000001">
    <property type="protein sequence ID" value="MBA0847386.1"/>
    <property type="molecule type" value="Genomic_DNA"/>
</dbReference>
<keyword evidence="8" id="KW-0812">Transmembrane</keyword>
<organism evidence="11 12">
    <name type="scientific">Gossypium schwendimanii</name>
    <name type="common">Cotton</name>
    <dbReference type="NCBI Taxonomy" id="34291"/>
    <lineage>
        <taxon>Eukaryota</taxon>
        <taxon>Viridiplantae</taxon>
        <taxon>Streptophyta</taxon>
        <taxon>Embryophyta</taxon>
        <taxon>Tracheophyta</taxon>
        <taxon>Spermatophyta</taxon>
        <taxon>Magnoliopsida</taxon>
        <taxon>eudicotyledons</taxon>
        <taxon>Gunneridae</taxon>
        <taxon>Pentapetalae</taxon>
        <taxon>rosids</taxon>
        <taxon>malvids</taxon>
        <taxon>Malvales</taxon>
        <taxon>Malvaceae</taxon>
        <taxon>Malvoideae</taxon>
        <taxon>Gossypium</taxon>
    </lineage>
</organism>
<sequence length="409" mass="45267">MHAHHQAKASHLSMHFQRFILVFSFTMMSSLAAYDLLDPNGSINIIWDIMSWKPDGYLATVRISNLQMYRLIRSPGWTIGWTWANKEVIWSMVGAQAIDQGDCSNFKTNIPHSCETSPAIVDLLPGSVPQNQQLPNCCKGGVLGSWGQRDNVESWTAMQHGARSMPLSRPAAIELSSLCLVRTNVTILAVHSSFFLAALLVFLFCFDYSCFCLQISLLYAAIVPTDKAATVSWFQASVGHSGTSRKTVKVPKGFYLLGPGAGYACSSAVVVPPSVFLSADGRRKTRAMSELGFTLSHVCDTGVFYGVKEGNELLMEAGKVQSEMIFGKDEKEFTLNQGWVFPRKVYFNGDECLMPPPNSYPFLPKSPNPIHPLLFASALLLILLAFCSFWCNSKIESQKTQRNGPQLLR</sequence>
<evidence type="ECO:0000256" key="6">
    <source>
        <dbReference type="ARBA" id="ARBA00023288"/>
    </source>
</evidence>
<dbReference type="AlphaFoldDB" id="A0A7J9KLX7"/>
<keyword evidence="4 9" id="KW-0732">Signal</keyword>
<accession>A0A7J9KLX7</accession>
<evidence type="ECO:0000256" key="8">
    <source>
        <dbReference type="SAM" id="Phobius"/>
    </source>
</evidence>
<evidence type="ECO:0000256" key="7">
    <source>
        <dbReference type="PIRNR" id="PIRNR038122"/>
    </source>
</evidence>
<keyword evidence="3" id="KW-0336">GPI-anchor</keyword>
<keyword evidence="6" id="KW-0449">Lipoprotein</keyword>
<reference evidence="11 12" key="1">
    <citation type="journal article" date="2019" name="Genome Biol. Evol.">
        <title>Insights into the evolution of the New World diploid cottons (Gossypium, subgenus Houzingenia) based on genome sequencing.</title>
        <authorList>
            <person name="Grover C.E."/>
            <person name="Arick M.A. 2nd"/>
            <person name="Thrash A."/>
            <person name="Conover J.L."/>
            <person name="Sanders W.S."/>
            <person name="Peterson D.G."/>
            <person name="Frelichowski J.E."/>
            <person name="Scheffler J.A."/>
            <person name="Scheffler B.E."/>
            <person name="Wendel J.F."/>
        </authorList>
    </citation>
    <scope>NUCLEOTIDE SEQUENCE [LARGE SCALE GENOMIC DNA]</scope>
    <source>
        <strain evidence="11">1</strain>
        <tissue evidence="11">Leaf</tissue>
    </source>
</reference>
<keyword evidence="8" id="KW-0472">Membrane</keyword>
<comment type="subcellular location">
    <subcellularLocation>
        <location evidence="1">Cell membrane</location>
        <topology evidence="1">Lipid-anchor</topology>
        <topology evidence="1">GPI-anchor</topology>
    </subcellularLocation>
</comment>
<dbReference type="OrthoDB" id="948023at2759"/>
<feature type="transmembrane region" description="Helical" evidence="8">
    <location>
        <begin position="185"/>
        <end position="204"/>
    </location>
</feature>
<dbReference type="GO" id="GO:0052324">
    <property type="term" value="P:plant-type cell wall cellulose biosynthetic process"/>
    <property type="evidence" value="ECO:0007669"/>
    <property type="project" value="TreeGrafter"/>
</dbReference>
<comment type="similarity">
    <text evidence="2 7">Belongs to the COBRA family.</text>
</comment>
<comment type="caution">
    <text evidence="11">The sequence shown here is derived from an EMBL/GenBank/DDBJ whole genome shotgun (WGS) entry which is preliminary data.</text>
</comment>
<feature type="transmembrane region" description="Helical" evidence="8">
    <location>
        <begin position="373"/>
        <end position="392"/>
    </location>
</feature>
<dbReference type="Proteomes" id="UP000593576">
    <property type="component" value="Unassembled WGS sequence"/>
</dbReference>
<dbReference type="GO" id="GO:0098552">
    <property type="term" value="C:side of membrane"/>
    <property type="evidence" value="ECO:0007669"/>
    <property type="project" value="UniProtKB-KW"/>
</dbReference>
<evidence type="ECO:0000256" key="3">
    <source>
        <dbReference type="ARBA" id="ARBA00022622"/>
    </source>
</evidence>
<dbReference type="PANTHER" id="PTHR31673:SF23">
    <property type="entry name" value="COBRA-LIKE PROTEIN 4"/>
    <property type="match status" value="1"/>
</dbReference>
<name>A0A7J9KLX7_GOSSC</name>
<dbReference type="PANTHER" id="PTHR31673">
    <property type="entry name" value="PROTEIN COBRA"/>
    <property type="match status" value="1"/>
</dbReference>
<dbReference type="InterPro" id="IPR056900">
    <property type="entry name" value="COB_C"/>
</dbReference>
<evidence type="ECO:0000256" key="9">
    <source>
        <dbReference type="SAM" id="SignalP"/>
    </source>
</evidence>
<dbReference type="Pfam" id="PF04833">
    <property type="entry name" value="COBRA"/>
    <property type="match status" value="2"/>
</dbReference>
<keyword evidence="8" id="KW-1133">Transmembrane helix</keyword>
<feature type="signal peptide" evidence="9">
    <location>
        <begin position="1"/>
        <end position="32"/>
    </location>
</feature>
<proteinExistence type="inferred from homology"/>
<keyword evidence="5" id="KW-0325">Glycoprotein</keyword>
<dbReference type="GO" id="GO:0010215">
    <property type="term" value="P:cellulose microfibril organization"/>
    <property type="evidence" value="ECO:0007669"/>
    <property type="project" value="InterPro"/>
</dbReference>
<dbReference type="Pfam" id="PF25079">
    <property type="entry name" value="COB_C"/>
    <property type="match status" value="1"/>
</dbReference>
<feature type="chain" id="PRO_5029606251" description="COBRA-like protein" evidence="9">
    <location>
        <begin position="33"/>
        <end position="409"/>
    </location>
</feature>
<dbReference type="PIRSF" id="PIRSF038122">
    <property type="entry name" value="COBRA"/>
    <property type="match status" value="1"/>
</dbReference>